<dbReference type="GeneID" id="106580019"/>
<dbReference type="STRING" id="8030.ENSSSAP00000012768"/>
<dbReference type="FunFam" id="1.10.10.60:FF:000050">
    <property type="entry name" value="LIM homeobox 6"/>
    <property type="match status" value="1"/>
</dbReference>
<dbReference type="SMART" id="SM00132">
    <property type="entry name" value="LIM"/>
    <property type="match status" value="2"/>
</dbReference>
<dbReference type="Gene3D" id="2.10.110.10">
    <property type="entry name" value="Cysteine Rich Protein"/>
    <property type="match status" value="2"/>
</dbReference>
<feature type="domain" description="LIM zinc-binding" evidence="15">
    <location>
        <begin position="132"/>
        <end position="194"/>
    </location>
</feature>
<comment type="subcellular location">
    <subcellularLocation>
        <location evidence="1 11 13">Nucleus</location>
    </subcellularLocation>
</comment>
<evidence type="ECO:0000256" key="5">
    <source>
        <dbReference type="ARBA" id="ARBA00023015"/>
    </source>
</evidence>
<dbReference type="PANTHER" id="PTHR24208:SF121">
    <property type="entry name" value="LIM_HOMEOBOX PROTEIN LHX6"/>
    <property type="match status" value="1"/>
</dbReference>
<keyword evidence="3" id="KW-0677">Repeat</keyword>
<feature type="DNA-binding region" description="Homeobox" evidence="11">
    <location>
        <begin position="222"/>
        <end position="281"/>
    </location>
</feature>
<dbReference type="GO" id="GO:0000977">
    <property type="term" value="F:RNA polymerase II transcription regulatory region sequence-specific DNA binding"/>
    <property type="evidence" value="ECO:0007669"/>
    <property type="project" value="TreeGrafter"/>
</dbReference>
<accession>A0A1S3NLF2</accession>
<keyword evidence="8 11" id="KW-0371">Homeobox</keyword>
<evidence type="ECO:0000256" key="10">
    <source>
        <dbReference type="ARBA" id="ARBA00023242"/>
    </source>
</evidence>
<dbReference type="SUPFAM" id="SSF57716">
    <property type="entry name" value="Glucocorticoid receptor-like (DNA-binding domain)"/>
    <property type="match status" value="2"/>
</dbReference>
<dbReference type="SMART" id="SM00389">
    <property type="entry name" value="HOX"/>
    <property type="match status" value="1"/>
</dbReference>
<evidence type="ECO:0000256" key="14">
    <source>
        <dbReference type="SAM" id="MobiDB-lite"/>
    </source>
</evidence>
<keyword evidence="7 11" id="KW-0238">DNA-binding</keyword>
<evidence type="ECO:0000256" key="1">
    <source>
        <dbReference type="ARBA" id="ARBA00004123"/>
    </source>
</evidence>
<name>A0A1S3NLF2_SALSA</name>
<keyword evidence="10 11" id="KW-0539">Nucleus</keyword>
<evidence type="ECO:0000256" key="4">
    <source>
        <dbReference type="ARBA" id="ARBA00022833"/>
    </source>
</evidence>
<dbReference type="InterPro" id="IPR017970">
    <property type="entry name" value="Homeobox_CS"/>
</dbReference>
<keyword evidence="5" id="KW-0805">Transcription regulation</keyword>
<evidence type="ECO:0000256" key="11">
    <source>
        <dbReference type="PROSITE-ProRule" id="PRU00108"/>
    </source>
</evidence>
<dbReference type="InterPro" id="IPR001356">
    <property type="entry name" value="HD"/>
</dbReference>
<dbReference type="GO" id="GO:0005634">
    <property type="term" value="C:nucleus"/>
    <property type="evidence" value="ECO:0007669"/>
    <property type="project" value="UniProtKB-SubCell"/>
</dbReference>
<dbReference type="Proteomes" id="UP001652741">
    <property type="component" value="Chromosome ssa20"/>
</dbReference>
<dbReference type="GO" id="GO:0046872">
    <property type="term" value="F:metal ion binding"/>
    <property type="evidence" value="ECO:0007669"/>
    <property type="project" value="UniProtKB-KW"/>
</dbReference>
<dbReference type="Gene3D" id="1.10.10.60">
    <property type="entry name" value="Homeodomain-like"/>
    <property type="match status" value="1"/>
</dbReference>
<dbReference type="Pfam" id="PF00046">
    <property type="entry name" value="Homeodomain"/>
    <property type="match status" value="1"/>
</dbReference>
<evidence type="ECO:0000256" key="8">
    <source>
        <dbReference type="ARBA" id="ARBA00023155"/>
    </source>
</evidence>
<evidence type="ECO:0000256" key="2">
    <source>
        <dbReference type="ARBA" id="ARBA00022723"/>
    </source>
</evidence>
<dbReference type="Pfam" id="PF00412">
    <property type="entry name" value="LIM"/>
    <property type="match status" value="2"/>
</dbReference>
<dbReference type="CDD" id="cd09380">
    <property type="entry name" value="LIM1_Lhx6"/>
    <property type="match status" value="1"/>
</dbReference>
<dbReference type="GO" id="GO:0000981">
    <property type="term" value="F:DNA-binding transcription factor activity, RNA polymerase II-specific"/>
    <property type="evidence" value="ECO:0007669"/>
    <property type="project" value="InterPro"/>
</dbReference>
<dbReference type="SUPFAM" id="SSF46689">
    <property type="entry name" value="Homeodomain-like"/>
    <property type="match status" value="1"/>
</dbReference>
<sequence>MYWKNEALSPHPEENKVLLDNVFVDQSHSDGEPHEDVKVEAPFLPSPPVTPSMCSPPTLASPTPVRSNGKNQCASCGTEIQDRYLLKVNNLNWHVGCLECSVCRVSLRQHNSCYIKNKEIFCKLDYFSRFGTKCSQCGRQVYATDWVRRARGSVYHLACFACYSCKRQLSTGEEFGLVEGRVLCRAHYDTMVENLQRAAENGTGLTLEGALPSDQDGQPKPAKRARTSFSAEQLQVMQSQFYQDNNPDTQTLQKLADMTGLSRRVIQVWFQNCRARHKKHPPVQHSGHLQGAPYPHSRLPPSLPDNLYSPFSSPDRPHLLALHGYIDSHPFSMLSSPNHLIHPGMTLPQLPISH</sequence>
<dbReference type="AlphaFoldDB" id="A0A1S3NLF2"/>
<dbReference type="FunFam" id="2.10.110.10:FF:000023">
    <property type="entry name" value="LIM homeobox 6"/>
    <property type="match status" value="1"/>
</dbReference>
<dbReference type="CDD" id="cd00086">
    <property type="entry name" value="homeodomain"/>
    <property type="match status" value="1"/>
</dbReference>
<evidence type="ECO:0000313" key="18">
    <source>
        <dbReference type="RefSeq" id="XP_014016036.1"/>
    </source>
</evidence>
<gene>
    <name evidence="18" type="primary">LOC106580019</name>
</gene>
<dbReference type="KEGG" id="sasa:106580019"/>
<keyword evidence="9" id="KW-0804">Transcription</keyword>
<evidence type="ECO:0000256" key="13">
    <source>
        <dbReference type="RuleBase" id="RU000682"/>
    </source>
</evidence>
<evidence type="ECO:0000256" key="12">
    <source>
        <dbReference type="PROSITE-ProRule" id="PRU00125"/>
    </source>
</evidence>
<keyword evidence="6 12" id="KW-0440">LIM domain</keyword>
<keyword evidence="2 12" id="KW-0479">Metal-binding</keyword>
<dbReference type="PROSITE" id="PS00027">
    <property type="entry name" value="HOMEOBOX_1"/>
    <property type="match status" value="1"/>
</dbReference>
<feature type="domain" description="LIM zinc-binding" evidence="15">
    <location>
        <begin position="71"/>
        <end position="131"/>
    </location>
</feature>
<dbReference type="GO" id="GO:0021884">
    <property type="term" value="P:forebrain neuron development"/>
    <property type="evidence" value="ECO:0007669"/>
    <property type="project" value="TreeGrafter"/>
</dbReference>
<evidence type="ECO:0000259" key="16">
    <source>
        <dbReference type="PROSITE" id="PS50071"/>
    </source>
</evidence>
<dbReference type="PROSITE" id="PS50023">
    <property type="entry name" value="LIM_DOMAIN_2"/>
    <property type="match status" value="2"/>
</dbReference>
<dbReference type="PANTHER" id="PTHR24208">
    <property type="entry name" value="LIM/HOMEOBOX PROTEIN LHX"/>
    <property type="match status" value="1"/>
</dbReference>
<evidence type="ECO:0000256" key="9">
    <source>
        <dbReference type="ARBA" id="ARBA00023163"/>
    </source>
</evidence>
<dbReference type="RefSeq" id="XP_014016036.1">
    <property type="nucleotide sequence ID" value="XM_014160561.2"/>
</dbReference>
<protein>
    <submittedName>
        <fullName evidence="18">LIM/homeobox protein Lhx6 isoform X1</fullName>
    </submittedName>
</protein>
<dbReference type="PROSITE" id="PS50071">
    <property type="entry name" value="HOMEOBOX_2"/>
    <property type="match status" value="1"/>
</dbReference>
<feature type="domain" description="Homeobox" evidence="16">
    <location>
        <begin position="220"/>
        <end position="280"/>
    </location>
</feature>
<organism evidence="17 18">
    <name type="scientific">Salmo salar</name>
    <name type="common">Atlantic salmon</name>
    <dbReference type="NCBI Taxonomy" id="8030"/>
    <lineage>
        <taxon>Eukaryota</taxon>
        <taxon>Metazoa</taxon>
        <taxon>Chordata</taxon>
        <taxon>Craniata</taxon>
        <taxon>Vertebrata</taxon>
        <taxon>Euteleostomi</taxon>
        <taxon>Actinopterygii</taxon>
        <taxon>Neopterygii</taxon>
        <taxon>Teleostei</taxon>
        <taxon>Protacanthopterygii</taxon>
        <taxon>Salmoniformes</taxon>
        <taxon>Salmonidae</taxon>
        <taxon>Salmoninae</taxon>
        <taxon>Salmo</taxon>
    </lineage>
</organism>
<evidence type="ECO:0000256" key="6">
    <source>
        <dbReference type="ARBA" id="ARBA00023038"/>
    </source>
</evidence>
<feature type="region of interest" description="Disordered" evidence="14">
    <location>
        <begin position="205"/>
        <end position="227"/>
    </location>
</feature>
<evidence type="ECO:0000256" key="7">
    <source>
        <dbReference type="ARBA" id="ARBA00023125"/>
    </source>
</evidence>
<dbReference type="InterPro" id="IPR009057">
    <property type="entry name" value="Homeodomain-like_sf"/>
</dbReference>
<evidence type="ECO:0000259" key="15">
    <source>
        <dbReference type="PROSITE" id="PS50023"/>
    </source>
</evidence>
<dbReference type="PaxDb" id="8030-ENSSSAP00000012768"/>
<reference evidence="18" key="1">
    <citation type="submission" date="2025-08" db="UniProtKB">
        <authorList>
            <consortium name="RefSeq"/>
        </authorList>
    </citation>
    <scope>IDENTIFICATION</scope>
</reference>
<dbReference type="Bgee" id="ENSSSAG00000006342">
    <property type="expression patterns" value="Expressed in pharyngeal gill and 4 other cell types or tissues"/>
</dbReference>
<dbReference type="OrthoDB" id="125004at2759"/>
<dbReference type="PROSITE" id="PS00478">
    <property type="entry name" value="LIM_DOMAIN_1"/>
    <property type="match status" value="1"/>
</dbReference>
<evidence type="ECO:0000256" key="3">
    <source>
        <dbReference type="ARBA" id="ARBA00022737"/>
    </source>
</evidence>
<dbReference type="FunFam" id="2.10.110.10:FF:000031">
    <property type="entry name" value="LIM homeobox 6, isoform CRA_b"/>
    <property type="match status" value="1"/>
</dbReference>
<feature type="region of interest" description="Disordered" evidence="14">
    <location>
        <begin position="279"/>
        <end position="299"/>
    </location>
</feature>
<keyword evidence="4 12" id="KW-0862">Zinc</keyword>
<evidence type="ECO:0000313" key="17">
    <source>
        <dbReference type="Proteomes" id="UP001652741"/>
    </source>
</evidence>
<keyword evidence="17" id="KW-1185">Reference proteome</keyword>
<proteinExistence type="predicted"/>
<dbReference type="InterPro" id="IPR050453">
    <property type="entry name" value="LIM_Homeobox_TF"/>
</dbReference>
<dbReference type="InterPro" id="IPR001781">
    <property type="entry name" value="Znf_LIM"/>
</dbReference>
<dbReference type="OMA" id="LIHPGMA"/>